<feature type="signal peptide" evidence="2">
    <location>
        <begin position="1"/>
        <end position="36"/>
    </location>
</feature>
<name>A0A2M4C9U4_9DIPT</name>
<keyword evidence="2" id="KW-0732">Signal</keyword>
<dbReference type="EMBL" id="GGFJ01012981">
    <property type="protein sequence ID" value="MBW62122.1"/>
    <property type="molecule type" value="Transcribed_RNA"/>
</dbReference>
<evidence type="ECO:0000313" key="3">
    <source>
        <dbReference type="EMBL" id="MBW62122.1"/>
    </source>
</evidence>
<feature type="chain" id="PRO_5014882597" evidence="2">
    <location>
        <begin position="37"/>
        <end position="90"/>
    </location>
</feature>
<proteinExistence type="predicted"/>
<feature type="region of interest" description="Disordered" evidence="1">
    <location>
        <begin position="57"/>
        <end position="90"/>
    </location>
</feature>
<organism evidence="3">
    <name type="scientific">Anopheles marajoara</name>
    <dbReference type="NCBI Taxonomy" id="58244"/>
    <lineage>
        <taxon>Eukaryota</taxon>
        <taxon>Metazoa</taxon>
        <taxon>Ecdysozoa</taxon>
        <taxon>Arthropoda</taxon>
        <taxon>Hexapoda</taxon>
        <taxon>Insecta</taxon>
        <taxon>Pterygota</taxon>
        <taxon>Neoptera</taxon>
        <taxon>Endopterygota</taxon>
        <taxon>Diptera</taxon>
        <taxon>Nematocera</taxon>
        <taxon>Culicoidea</taxon>
        <taxon>Culicidae</taxon>
        <taxon>Anophelinae</taxon>
        <taxon>Anopheles</taxon>
    </lineage>
</organism>
<protein>
    <submittedName>
        <fullName evidence="3">Putative secreted protein</fullName>
    </submittedName>
</protein>
<accession>A0A2M4C9U4</accession>
<feature type="compositionally biased region" description="Polar residues" evidence="1">
    <location>
        <begin position="57"/>
        <end position="66"/>
    </location>
</feature>
<reference evidence="3" key="1">
    <citation type="submission" date="2018-01" db="EMBL/GenBank/DDBJ databases">
        <title>An insight into the sialome of Amazonian anophelines.</title>
        <authorList>
            <person name="Ribeiro J.M."/>
            <person name="Scarpassa V."/>
            <person name="Calvo E."/>
        </authorList>
    </citation>
    <scope>NUCLEOTIDE SEQUENCE</scope>
    <source>
        <tissue evidence="3">Salivary glands</tissue>
    </source>
</reference>
<evidence type="ECO:0000256" key="1">
    <source>
        <dbReference type="SAM" id="MobiDB-lite"/>
    </source>
</evidence>
<sequence length="90" mass="10235">MSDTFLLSLPAGNAGDRRVGALVLLLLLLVVLNSLGEVKDPLVACALFWSTRFTSYSPRANTQKGSNARDRMDDRRRRRRRDQSLRKNLF</sequence>
<dbReference type="AlphaFoldDB" id="A0A2M4C9U4"/>
<evidence type="ECO:0000256" key="2">
    <source>
        <dbReference type="SAM" id="SignalP"/>
    </source>
</evidence>